<dbReference type="Pfam" id="PF13417">
    <property type="entry name" value="GST_N_3"/>
    <property type="match status" value="1"/>
</dbReference>
<sequence length="348" mass="39154">MKPLSRLRSVVSKLQLELQNLHVGRSSTGSSFVDLWAHSYMLRSRITSARFQPCAQRSLLPSDMQDEPPGKPTYVASLSAHGNPYQVMELWQRPDSRQKARSALLIAKMLILHHLGISQSERIVWLLEELELPYKLVLHIRSPILSPDSLKSQPGNALGRAPFFEDTNENITLSESGAICDYIIYKYGDGRLALKPSDKNYPEYLRYFHFANASLQASSATNMSLAALNLPADNLTVQFAKARLAANYRTLDDRLSTNKYLAGEELTAADIMTLYVTSTQRYWGPQINLGEYNHILRWMKDCGERPAYQRAMDKGDPEMKRLLGAEAPDKSMMAAGGTNSSHWKKSSL</sequence>
<dbReference type="InterPro" id="IPR004045">
    <property type="entry name" value="Glutathione_S-Trfase_N"/>
</dbReference>
<dbReference type="Gene3D" id="1.20.1050.10">
    <property type="match status" value="1"/>
</dbReference>
<dbReference type="PROSITE" id="PS50404">
    <property type="entry name" value="GST_NTER"/>
    <property type="match status" value="1"/>
</dbReference>
<feature type="domain" description="GST C-terminal" evidence="4">
    <location>
        <begin position="197"/>
        <end position="323"/>
    </location>
</feature>
<dbReference type="InterPro" id="IPR036249">
    <property type="entry name" value="Thioredoxin-like_sf"/>
</dbReference>
<evidence type="ECO:0000256" key="2">
    <source>
        <dbReference type="SAM" id="MobiDB-lite"/>
    </source>
</evidence>
<dbReference type="InterPro" id="IPR010987">
    <property type="entry name" value="Glutathione-S-Trfase_C-like"/>
</dbReference>
<protein>
    <recommendedName>
        <fullName evidence="7">Glutathione S-transferase</fullName>
    </recommendedName>
</protein>
<dbReference type="EMBL" id="JAVRRG010000264">
    <property type="protein sequence ID" value="KAK5075628.1"/>
    <property type="molecule type" value="Genomic_DNA"/>
</dbReference>
<feature type="domain" description="GST N-terminal" evidence="3">
    <location>
        <begin position="107"/>
        <end position="191"/>
    </location>
</feature>
<evidence type="ECO:0000313" key="6">
    <source>
        <dbReference type="Proteomes" id="UP001345013"/>
    </source>
</evidence>
<reference evidence="5 6" key="1">
    <citation type="submission" date="2023-08" db="EMBL/GenBank/DDBJ databases">
        <title>Black Yeasts Isolated from many extreme environments.</title>
        <authorList>
            <person name="Coleine C."/>
            <person name="Stajich J.E."/>
            <person name="Selbmann L."/>
        </authorList>
    </citation>
    <scope>NUCLEOTIDE SEQUENCE [LARGE SCALE GENOMIC DNA]</scope>
    <source>
        <strain evidence="5 6">CCFEE 5885</strain>
    </source>
</reference>
<gene>
    <name evidence="5" type="ORF">LTR24_010033</name>
</gene>
<dbReference type="PROSITE" id="PS50405">
    <property type="entry name" value="GST_CTER"/>
    <property type="match status" value="1"/>
</dbReference>
<comment type="caution">
    <text evidence="5">The sequence shown here is derived from an EMBL/GenBank/DDBJ whole genome shotgun (WGS) entry which is preliminary data.</text>
</comment>
<dbReference type="InterPro" id="IPR040079">
    <property type="entry name" value="Glutathione_S-Trfase"/>
</dbReference>
<dbReference type="SUPFAM" id="SSF52833">
    <property type="entry name" value="Thioredoxin-like"/>
    <property type="match status" value="1"/>
</dbReference>
<evidence type="ECO:0000259" key="4">
    <source>
        <dbReference type="PROSITE" id="PS50405"/>
    </source>
</evidence>
<dbReference type="PANTHER" id="PTHR44051:SF9">
    <property type="entry name" value="GLUTATHIONE S-TRANSFERASE 1"/>
    <property type="match status" value="1"/>
</dbReference>
<keyword evidence="6" id="KW-1185">Reference proteome</keyword>
<evidence type="ECO:0008006" key="7">
    <source>
        <dbReference type="Google" id="ProtNLM"/>
    </source>
</evidence>
<dbReference type="SFLD" id="SFLDS00019">
    <property type="entry name" value="Glutathione_Transferase_(cytos"/>
    <property type="match status" value="1"/>
</dbReference>
<evidence type="ECO:0000259" key="3">
    <source>
        <dbReference type="PROSITE" id="PS50404"/>
    </source>
</evidence>
<dbReference type="SUPFAM" id="SSF47616">
    <property type="entry name" value="GST C-terminal domain-like"/>
    <property type="match status" value="1"/>
</dbReference>
<accession>A0ABR0JV56</accession>
<dbReference type="PANTHER" id="PTHR44051">
    <property type="entry name" value="GLUTATHIONE S-TRANSFERASE-RELATED"/>
    <property type="match status" value="1"/>
</dbReference>
<dbReference type="CDD" id="cd03046">
    <property type="entry name" value="GST_N_GTT1_like"/>
    <property type="match status" value="1"/>
</dbReference>
<name>A0ABR0JV56_9EURO</name>
<feature type="region of interest" description="Disordered" evidence="2">
    <location>
        <begin position="325"/>
        <end position="348"/>
    </location>
</feature>
<dbReference type="InterPro" id="IPR036282">
    <property type="entry name" value="Glutathione-S-Trfase_C_sf"/>
</dbReference>
<dbReference type="InterPro" id="IPR004046">
    <property type="entry name" value="GST_C"/>
</dbReference>
<dbReference type="Pfam" id="PF00043">
    <property type="entry name" value="GST_C"/>
    <property type="match status" value="1"/>
</dbReference>
<evidence type="ECO:0000313" key="5">
    <source>
        <dbReference type="EMBL" id="KAK5075628.1"/>
    </source>
</evidence>
<dbReference type="Proteomes" id="UP001345013">
    <property type="component" value="Unassembled WGS sequence"/>
</dbReference>
<organism evidence="5 6">
    <name type="scientific">Lithohypha guttulata</name>
    <dbReference type="NCBI Taxonomy" id="1690604"/>
    <lineage>
        <taxon>Eukaryota</taxon>
        <taxon>Fungi</taxon>
        <taxon>Dikarya</taxon>
        <taxon>Ascomycota</taxon>
        <taxon>Pezizomycotina</taxon>
        <taxon>Eurotiomycetes</taxon>
        <taxon>Chaetothyriomycetidae</taxon>
        <taxon>Chaetothyriales</taxon>
        <taxon>Trichomeriaceae</taxon>
        <taxon>Lithohypha</taxon>
    </lineage>
</organism>
<comment type="similarity">
    <text evidence="1">Belongs to the GST superfamily.</text>
</comment>
<evidence type="ECO:0000256" key="1">
    <source>
        <dbReference type="ARBA" id="ARBA00007409"/>
    </source>
</evidence>
<dbReference type="Gene3D" id="3.40.30.10">
    <property type="entry name" value="Glutaredoxin"/>
    <property type="match status" value="1"/>
</dbReference>
<proteinExistence type="inferred from homology"/>